<dbReference type="Pfam" id="PF01867">
    <property type="entry name" value="Cas_Cas1"/>
    <property type="match status" value="1"/>
</dbReference>
<keyword evidence="4 10" id="KW-0378">Hydrolase</keyword>
<dbReference type="Gene3D" id="3.100.10.20">
    <property type="entry name" value="CRISPR-associated endonuclease Cas1, N-terminal domain"/>
    <property type="match status" value="1"/>
</dbReference>
<dbReference type="InterPro" id="IPR042206">
    <property type="entry name" value="CRISPR-assoc_Cas1_C"/>
</dbReference>
<dbReference type="EC" id="3.1.-.-" evidence="10"/>
<evidence type="ECO:0000256" key="1">
    <source>
        <dbReference type="ARBA" id="ARBA00022722"/>
    </source>
</evidence>
<keyword evidence="3 10" id="KW-0255">Endonuclease</keyword>
<evidence type="ECO:0000256" key="8">
    <source>
        <dbReference type="ARBA" id="ARBA00023211"/>
    </source>
</evidence>
<dbReference type="InterPro" id="IPR002729">
    <property type="entry name" value="CRISPR-assoc_Cas1"/>
</dbReference>
<gene>
    <name evidence="10" type="primary">cas1</name>
    <name evidence="11" type="ORF">SAMN02982927_01297</name>
</gene>
<evidence type="ECO:0000256" key="2">
    <source>
        <dbReference type="ARBA" id="ARBA00022723"/>
    </source>
</evidence>
<reference evidence="12" key="1">
    <citation type="submission" date="2016-10" db="EMBL/GenBank/DDBJ databases">
        <authorList>
            <person name="Varghese N."/>
            <person name="Submissions S."/>
        </authorList>
    </citation>
    <scope>NUCLEOTIDE SEQUENCE [LARGE SCALE GENOMIC DNA]</scope>
    <source>
        <strain evidence="12">ATCC 700379</strain>
    </source>
</reference>
<dbReference type="GO" id="GO:0016787">
    <property type="term" value="F:hydrolase activity"/>
    <property type="evidence" value="ECO:0007669"/>
    <property type="project" value="UniProtKB-KW"/>
</dbReference>
<dbReference type="HAMAP" id="MF_01470">
    <property type="entry name" value="Cas1"/>
    <property type="match status" value="1"/>
</dbReference>
<evidence type="ECO:0000256" key="6">
    <source>
        <dbReference type="ARBA" id="ARBA00023118"/>
    </source>
</evidence>
<dbReference type="NCBIfam" id="TIGR00287">
    <property type="entry name" value="cas1"/>
    <property type="match status" value="1"/>
</dbReference>
<name>A0A1I2QT75_9BACL</name>
<keyword evidence="8 10" id="KW-0464">Manganese</keyword>
<dbReference type="GO" id="GO:0004520">
    <property type="term" value="F:DNA endonuclease activity"/>
    <property type="evidence" value="ECO:0007669"/>
    <property type="project" value="InterPro"/>
</dbReference>
<evidence type="ECO:0000256" key="7">
    <source>
        <dbReference type="ARBA" id="ARBA00023125"/>
    </source>
</evidence>
<keyword evidence="6 10" id="KW-0051">Antiviral defense</keyword>
<feature type="binding site" evidence="10">
    <location>
        <position position="218"/>
    </location>
    <ligand>
        <name>Mn(2+)</name>
        <dbReference type="ChEBI" id="CHEBI:29035"/>
    </ligand>
</feature>
<keyword evidence="1 10" id="KW-0540">Nuclease</keyword>
<protein>
    <recommendedName>
        <fullName evidence="10">CRISPR-associated endonuclease Cas1</fullName>
        <ecNumber evidence="10">3.1.-.-</ecNumber>
    </recommendedName>
</protein>
<feature type="binding site" evidence="10">
    <location>
        <position position="147"/>
    </location>
    <ligand>
        <name>Mn(2+)</name>
        <dbReference type="ChEBI" id="CHEBI:29035"/>
    </ligand>
</feature>
<comment type="function">
    <text evidence="10">CRISPR (clustered regularly interspaced short palindromic repeat), is an adaptive immune system that provides protection against mobile genetic elements (viruses, transposable elements and conjugative plasmids). CRISPR clusters contain spacers, sequences complementary to antecedent mobile elements, and target invading nucleic acids. CRISPR clusters are transcribed and processed into CRISPR RNA (crRNA). Acts as a dsDNA endonuclease. Involved in the integration of spacer DNA into the CRISPR cassette.</text>
</comment>
<accession>A0A1I2QT75</accession>
<dbReference type="OrthoDB" id="9803119at2"/>
<evidence type="ECO:0000256" key="10">
    <source>
        <dbReference type="HAMAP-Rule" id="MF_01470"/>
    </source>
</evidence>
<comment type="cofactor">
    <cofactor evidence="10">
        <name>Mg(2+)</name>
        <dbReference type="ChEBI" id="CHEBI:18420"/>
    </cofactor>
    <cofactor evidence="10">
        <name>Mn(2+)</name>
        <dbReference type="ChEBI" id="CHEBI:29035"/>
    </cofactor>
</comment>
<organism evidence="11 12">
    <name type="scientific">Sporolactobacillus nakayamae</name>
    <dbReference type="NCBI Taxonomy" id="269670"/>
    <lineage>
        <taxon>Bacteria</taxon>
        <taxon>Bacillati</taxon>
        <taxon>Bacillota</taxon>
        <taxon>Bacilli</taxon>
        <taxon>Bacillales</taxon>
        <taxon>Sporolactobacillaceae</taxon>
        <taxon>Sporolactobacillus</taxon>
    </lineage>
</organism>
<keyword evidence="2 10" id="KW-0479">Metal-binding</keyword>
<sequence length="300" mass="34549">MAYRHLVIRNPAKLSTKDEQLLIHQEETIRIPLEDICTITLEEPAITITSVLLSKCVEYQVELIICDRKRMPCGAIQPFNQHSRQKVVLEMQLKLPKPFIKRIWQKIVIRKIENQAHCLELLNKGEEAQRLFSISRSVESGDRSNREAYGAKVYFTAAFGEGFQRREENTRNIALNYGYSIMRSLVARALVRYGFNPCFGVFHDSQTNAFNLADDFMETLRAFVDVTVAMNVHEKDEWSSDIRKKLFDVLNIEAIWNGEKQSITNGVDQMVKSYATACRQTDASLLLLPELVNINSHTYE</sequence>
<dbReference type="InterPro" id="IPR042211">
    <property type="entry name" value="CRISPR-assoc_Cas1_N"/>
</dbReference>
<dbReference type="EMBL" id="FOOY01000008">
    <property type="protein sequence ID" value="SFG31220.1"/>
    <property type="molecule type" value="Genomic_DNA"/>
</dbReference>
<comment type="subunit">
    <text evidence="9 10">Homodimer, forms a heterotetramer with a Cas2 homodimer.</text>
</comment>
<evidence type="ECO:0000256" key="9">
    <source>
        <dbReference type="ARBA" id="ARBA00038592"/>
    </source>
</evidence>
<dbReference type="PANTHER" id="PTHR34353:SF2">
    <property type="entry name" value="CRISPR-ASSOCIATED ENDONUCLEASE CAS1 1"/>
    <property type="match status" value="1"/>
</dbReference>
<dbReference type="InterPro" id="IPR050646">
    <property type="entry name" value="Cas1"/>
</dbReference>
<feature type="binding site" evidence="10">
    <location>
        <position position="203"/>
    </location>
    <ligand>
        <name>Mn(2+)</name>
        <dbReference type="ChEBI" id="CHEBI:29035"/>
    </ligand>
</feature>
<dbReference type="RefSeq" id="WP_093671247.1">
    <property type="nucleotide sequence ID" value="NZ_FOOY01000008.1"/>
</dbReference>
<proteinExistence type="inferred from homology"/>
<evidence type="ECO:0000313" key="12">
    <source>
        <dbReference type="Proteomes" id="UP000198752"/>
    </source>
</evidence>
<evidence type="ECO:0000313" key="11">
    <source>
        <dbReference type="EMBL" id="SFG31220.1"/>
    </source>
</evidence>
<dbReference type="GO" id="GO:0043571">
    <property type="term" value="P:maintenance of CRISPR repeat elements"/>
    <property type="evidence" value="ECO:0007669"/>
    <property type="project" value="UniProtKB-UniRule"/>
</dbReference>
<keyword evidence="12" id="KW-1185">Reference proteome</keyword>
<evidence type="ECO:0000256" key="3">
    <source>
        <dbReference type="ARBA" id="ARBA00022759"/>
    </source>
</evidence>
<dbReference type="STRING" id="269670.SAMN02982927_01297"/>
<dbReference type="GO" id="GO:0051607">
    <property type="term" value="P:defense response to virus"/>
    <property type="evidence" value="ECO:0007669"/>
    <property type="project" value="UniProtKB-UniRule"/>
</dbReference>
<dbReference type="AlphaFoldDB" id="A0A1I2QT75"/>
<comment type="similarity">
    <text evidence="10">Belongs to the CRISPR-associated endonuclease Cas1 family.</text>
</comment>
<dbReference type="NCBIfam" id="TIGR03639">
    <property type="entry name" value="cas1_NMENI"/>
    <property type="match status" value="1"/>
</dbReference>
<evidence type="ECO:0000256" key="5">
    <source>
        <dbReference type="ARBA" id="ARBA00022842"/>
    </source>
</evidence>
<keyword evidence="5 10" id="KW-0460">Magnesium</keyword>
<dbReference type="PANTHER" id="PTHR34353">
    <property type="entry name" value="CRISPR-ASSOCIATED ENDONUCLEASE CAS1 1"/>
    <property type="match status" value="1"/>
</dbReference>
<dbReference type="GO" id="GO:0003677">
    <property type="term" value="F:DNA binding"/>
    <property type="evidence" value="ECO:0007669"/>
    <property type="project" value="UniProtKB-KW"/>
</dbReference>
<dbReference type="InterPro" id="IPR019855">
    <property type="entry name" value="CRISPR-assoc_Cas1_NMENI"/>
</dbReference>
<evidence type="ECO:0000256" key="4">
    <source>
        <dbReference type="ARBA" id="ARBA00022801"/>
    </source>
</evidence>
<dbReference type="GO" id="GO:0046872">
    <property type="term" value="F:metal ion binding"/>
    <property type="evidence" value="ECO:0007669"/>
    <property type="project" value="UniProtKB-UniRule"/>
</dbReference>
<keyword evidence="7 10" id="KW-0238">DNA-binding</keyword>
<dbReference type="Gene3D" id="1.20.120.920">
    <property type="entry name" value="CRISPR-associated endonuclease Cas1, C-terminal domain"/>
    <property type="match status" value="1"/>
</dbReference>
<dbReference type="Proteomes" id="UP000198752">
    <property type="component" value="Unassembled WGS sequence"/>
</dbReference>